<gene>
    <name evidence="1" type="ORF">GR217_22850</name>
</gene>
<organism evidence="1 2">
    <name type="scientific">Rhizobium ruizarguesonis</name>
    <dbReference type="NCBI Taxonomy" id="2081791"/>
    <lineage>
        <taxon>Bacteria</taxon>
        <taxon>Pseudomonadati</taxon>
        <taxon>Pseudomonadota</taxon>
        <taxon>Alphaproteobacteria</taxon>
        <taxon>Hyphomicrobiales</taxon>
        <taxon>Rhizobiaceae</taxon>
        <taxon>Rhizobium/Agrobacterium group</taxon>
        <taxon>Rhizobium</taxon>
    </lineage>
</organism>
<evidence type="ECO:0000313" key="1">
    <source>
        <dbReference type="EMBL" id="NEI50527.1"/>
    </source>
</evidence>
<dbReference type="Pfam" id="PF20291">
    <property type="entry name" value="MC5"/>
    <property type="match status" value="1"/>
</dbReference>
<dbReference type="RefSeq" id="WP_164566397.1">
    <property type="nucleotide sequence ID" value="NZ_WUFC01000020.1"/>
</dbReference>
<evidence type="ECO:0000313" key="2">
    <source>
        <dbReference type="Proteomes" id="UP000661163"/>
    </source>
</evidence>
<protein>
    <submittedName>
        <fullName evidence="1">Uncharacterized protein</fullName>
    </submittedName>
</protein>
<sequence length="168" mass="18676">MSYRQWYAQLDVFDTIRRYTALLSRWTTDAPNRERLFVADFYLVNPPLLHKTQMTSAARKAFNSLGVPKPENTFVQLPSPTLLYNKMAGIQSEALHNLIGRGLCEVDAADKGIYRLSGEGIKFSVGLAQSLVLPREEGVLRFLTNEFSTVGIGKGGLRAATGLRRIGV</sequence>
<dbReference type="Proteomes" id="UP000661163">
    <property type="component" value="Unassembled WGS sequence"/>
</dbReference>
<dbReference type="EMBL" id="WUFC01000020">
    <property type="protein sequence ID" value="NEI50527.1"/>
    <property type="molecule type" value="Genomic_DNA"/>
</dbReference>
<dbReference type="InterPro" id="IPR046901">
    <property type="entry name" value="ABC-3C_MC5"/>
</dbReference>
<proteinExistence type="predicted"/>
<dbReference type="AlphaFoldDB" id="A0AAE4YVH5"/>
<reference evidence="1 2" key="1">
    <citation type="submission" date="2019-12" db="EMBL/GenBank/DDBJ databases">
        <title>Rhizobium genotypes associated with high levels of biological nitrogen fixation by grain legumes in a temperate-maritime cropping system.</title>
        <authorList>
            <person name="Maluk M."/>
            <person name="Francesc Ferrando Molina F."/>
            <person name="Lopez Del Egido L."/>
            <person name="Lafos M."/>
            <person name="Langarica-Fuentes A."/>
            <person name="Gebre Yohannes G."/>
            <person name="Young M.W."/>
            <person name="Martin P."/>
            <person name="Gantlett R."/>
            <person name="Kenicer G."/>
            <person name="Hawes C."/>
            <person name="Begg G.S."/>
            <person name="Quilliam R.S."/>
            <person name="Squire G.R."/>
            <person name="Poole P.S."/>
            <person name="Young P.W."/>
            <person name="Iannetta P.M."/>
            <person name="James E.K."/>
        </authorList>
    </citation>
    <scope>NUCLEOTIDE SEQUENCE [LARGE SCALE GENOMIC DNA]</scope>
    <source>
        <strain evidence="1 2">JHI985</strain>
    </source>
</reference>
<accession>A0AAE4YVH5</accession>
<name>A0AAE4YVH5_9HYPH</name>
<comment type="caution">
    <text evidence="1">The sequence shown here is derived from an EMBL/GenBank/DDBJ whole genome shotgun (WGS) entry which is preliminary data.</text>
</comment>